<dbReference type="Pfam" id="PF04851">
    <property type="entry name" value="ResIII"/>
    <property type="match status" value="1"/>
</dbReference>
<evidence type="ECO:0000313" key="2">
    <source>
        <dbReference type="EMBL" id="GAA5171136.1"/>
    </source>
</evidence>
<evidence type="ECO:0000259" key="1">
    <source>
        <dbReference type="PROSITE" id="PS51192"/>
    </source>
</evidence>
<accession>A0ABP9R329</accession>
<protein>
    <recommendedName>
        <fullName evidence="1">Helicase ATP-binding domain-containing protein</fullName>
    </recommendedName>
</protein>
<dbReference type="PROSITE" id="PS51192">
    <property type="entry name" value="HELICASE_ATP_BIND_1"/>
    <property type="match status" value="1"/>
</dbReference>
<keyword evidence="3" id="KW-1185">Reference proteome</keyword>
<reference evidence="3" key="1">
    <citation type="journal article" date="2019" name="Int. J. Syst. Evol. Microbiol.">
        <title>The Global Catalogue of Microorganisms (GCM) 10K type strain sequencing project: providing services to taxonomists for standard genome sequencing and annotation.</title>
        <authorList>
            <consortium name="The Broad Institute Genomics Platform"/>
            <consortium name="The Broad Institute Genome Sequencing Center for Infectious Disease"/>
            <person name="Wu L."/>
            <person name="Ma J."/>
        </authorList>
    </citation>
    <scope>NUCLEOTIDE SEQUENCE [LARGE SCALE GENOMIC DNA]</scope>
    <source>
        <strain evidence="3">JCM 18472</strain>
    </source>
</reference>
<dbReference type="EMBL" id="BAABKI010000009">
    <property type="protein sequence ID" value="GAA5171136.1"/>
    <property type="molecule type" value="Genomic_DNA"/>
</dbReference>
<dbReference type="RefSeq" id="WP_031384663.1">
    <property type="nucleotide sequence ID" value="NZ_BAABKI010000009.1"/>
</dbReference>
<dbReference type="InterPro" id="IPR006935">
    <property type="entry name" value="Helicase/UvrB_N"/>
</dbReference>
<feature type="domain" description="Helicase ATP-binding" evidence="1">
    <location>
        <begin position="89"/>
        <end position="255"/>
    </location>
</feature>
<organism evidence="2 3">
    <name type="scientific">Modicisalibacter zincidurans</name>
    <dbReference type="NCBI Taxonomy" id="1178777"/>
    <lineage>
        <taxon>Bacteria</taxon>
        <taxon>Pseudomonadati</taxon>
        <taxon>Pseudomonadota</taxon>
        <taxon>Gammaproteobacteria</taxon>
        <taxon>Oceanospirillales</taxon>
        <taxon>Halomonadaceae</taxon>
        <taxon>Modicisalibacter</taxon>
    </lineage>
</organism>
<evidence type="ECO:0000313" key="3">
    <source>
        <dbReference type="Proteomes" id="UP001500074"/>
    </source>
</evidence>
<dbReference type="SMART" id="SM00487">
    <property type="entry name" value="DEXDc"/>
    <property type="match status" value="1"/>
</dbReference>
<dbReference type="SUPFAM" id="SSF52540">
    <property type="entry name" value="P-loop containing nucleoside triphosphate hydrolases"/>
    <property type="match status" value="1"/>
</dbReference>
<comment type="caution">
    <text evidence="2">The sequence shown here is derived from an EMBL/GenBank/DDBJ whole genome shotgun (WGS) entry which is preliminary data.</text>
</comment>
<dbReference type="InterPro" id="IPR027417">
    <property type="entry name" value="P-loop_NTPase"/>
</dbReference>
<gene>
    <name evidence="2" type="ORF">GCM10023342_05410</name>
</gene>
<proteinExistence type="predicted"/>
<dbReference type="Proteomes" id="UP001500074">
    <property type="component" value="Unassembled WGS sequence"/>
</dbReference>
<sequence length="1056" mass="120415">MELKLYNHLKHELLGEFSARAEGHERDYQKQVESFASRQSSGLPKPMGRKIQKWLNDYNQLLSRPFTLRYYQILALYFTEHVLEQKRAGKSFAEQKALAYWMATGSGKTLLMHLNILQYIAHIGGGAAFDELQIILTTPGVNLIEQHERELGEVVRQLNRLYNNRIKLTVATTGALLNKEPGFFNMPDSTRLFRLILVDEGHIGLASGGKEVGAFKQLRQELLKPDNAFLFEYSATYHGISDTHVRDYEEQIVYDYNYYRFFKDGYGKDYALQSLADDRFADTGKGDAAFFASTFDTLREKLTAHEHLTVSQAHGAGELPFAGHFPDKPLLAYMGNTVEDPRKEGTAKDEVSDIRRFVVWLAHLDATDREAYSPIFNDQHSGKLTLTRSPGVADEIWLSWGDGQYWGLINVGNGDKFFKECEAHPQLHDANGEPRVTLSKAPIVNARYHFDAIDDVGSPINVLVGSRKFAEGWNCFRVSIIGLINLGSSKGNKIIQIFGRGVRLKGLRGDGKRRHQEHCTDYAALVADDTPDSQLRRLETLNVYSLNRSWLEVFLKALEKDLPAIAGPYSLEVKPAVVQVGTHKQKRAPLAFTEYQHKLHTFKVGRADFDSPLRITLNAATHEWHWHYFQRDGFQQGGFQQDGFQRDGTQQGDVFSGRLANPGFSLDYRADRSQPGHNLVASLKACLADQALFVSSDWLQTRLRIWCSQQRVQLYVNHDGASQPLTLAALLAPTKEVLYDQPLSERNWPVIERLLEEVQRDLLEKMFHKVRYDIDRRQYRFETVRQNAPDARGDFIDRYTLTYEFADQTQKVAFENDASLNQQIQLDLEEAQGDYHIYEPLLGEAADTLLKKHKLKRIGISPDSLNAGERKFLRDILAFIDVNYPRDHREFYLMRNVESLRSIGIYLEGETRVFYPDFVLWIVDDKANRTTLALFDPKGQTGIVKEDDLGLKGVDGMNDKVRVATSGQLVELAKQLQGRTERKWSIHSFILLRDKSPLGRWKGSSPTDKEMELAEDMIKRGVLRLDWHGKNESGHASATLRDGDSYLSRIFAQLLA</sequence>
<dbReference type="Gene3D" id="3.40.50.300">
    <property type="entry name" value="P-loop containing nucleotide triphosphate hydrolases"/>
    <property type="match status" value="1"/>
</dbReference>
<dbReference type="InterPro" id="IPR014001">
    <property type="entry name" value="Helicase_ATP-bd"/>
</dbReference>
<name>A0ABP9R329_9GAMM</name>